<dbReference type="GO" id="GO:0016491">
    <property type="term" value="F:oxidoreductase activity"/>
    <property type="evidence" value="ECO:0007669"/>
    <property type="project" value="UniProtKB-KW"/>
</dbReference>
<dbReference type="EMBL" id="WIBF01000020">
    <property type="protein sequence ID" value="MQQ10649.1"/>
    <property type="molecule type" value="Genomic_DNA"/>
</dbReference>
<accession>A0A843YN30</accession>
<dbReference type="SMART" id="SM00822">
    <property type="entry name" value="PKS_KR"/>
    <property type="match status" value="1"/>
</dbReference>
<dbReference type="RefSeq" id="WP_153217804.1">
    <property type="nucleotide sequence ID" value="NZ_WIBF01000020.1"/>
</dbReference>
<dbReference type="Proteomes" id="UP000444174">
    <property type="component" value="Unassembled WGS sequence"/>
</dbReference>
<dbReference type="InterPro" id="IPR036291">
    <property type="entry name" value="NAD(P)-bd_dom_sf"/>
</dbReference>
<dbReference type="PRINTS" id="PR00081">
    <property type="entry name" value="GDHRDH"/>
</dbReference>
<dbReference type="NCBIfam" id="NF005681">
    <property type="entry name" value="PRK07478.1"/>
    <property type="match status" value="1"/>
</dbReference>
<keyword evidence="3" id="KW-0520">NAD</keyword>
<dbReference type="PANTHER" id="PTHR24321">
    <property type="entry name" value="DEHYDROGENASES, SHORT CHAIN"/>
    <property type="match status" value="1"/>
</dbReference>
<dbReference type="SUPFAM" id="SSF51735">
    <property type="entry name" value="NAD(P)-binding Rossmann-fold domains"/>
    <property type="match status" value="1"/>
</dbReference>
<comment type="similarity">
    <text evidence="1">Belongs to the short-chain dehydrogenases/reductases (SDR) family.</text>
</comment>
<feature type="domain" description="Ketoreductase" evidence="4">
    <location>
        <begin position="6"/>
        <end position="187"/>
    </location>
</feature>
<keyword evidence="6" id="KW-1185">Reference proteome</keyword>
<dbReference type="Pfam" id="PF13561">
    <property type="entry name" value="adh_short_C2"/>
    <property type="match status" value="1"/>
</dbReference>
<proteinExistence type="inferred from homology"/>
<evidence type="ECO:0000256" key="3">
    <source>
        <dbReference type="ARBA" id="ARBA00023027"/>
    </source>
</evidence>
<keyword evidence="2" id="KW-0560">Oxidoreductase</keyword>
<evidence type="ECO:0000256" key="2">
    <source>
        <dbReference type="ARBA" id="ARBA00023002"/>
    </source>
</evidence>
<protein>
    <submittedName>
        <fullName evidence="5">SDR family oxidoreductase</fullName>
    </submittedName>
</protein>
<reference evidence="5 6" key="1">
    <citation type="submission" date="2019-10" db="EMBL/GenBank/DDBJ databases">
        <title>Epibacterium sp. nov., isolated from seawater.</title>
        <authorList>
            <person name="Zhang X."/>
            <person name="Li N."/>
        </authorList>
    </citation>
    <scope>NUCLEOTIDE SEQUENCE [LARGE SCALE GENOMIC DNA]</scope>
    <source>
        <strain evidence="5 6">SM1979</strain>
    </source>
</reference>
<comment type="caution">
    <text evidence="5">The sequence shown here is derived from an EMBL/GenBank/DDBJ whole genome shotgun (WGS) entry which is preliminary data.</text>
</comment>
<dbReference type="PANTHER" id="PTHR24321:SF8">
    <property type="entry name" value="ESTRADIOL 17-BETA-DEHYDROGENASE 8-RELATED"/>
    <property type="match status" value="1"/>
</dbReference>
<name>A0A843YN30_9RHOB</name>
<dbReference type="NCBIfam" id="NF005559">
    <property type="entry name" value="PRK07231.1"/>
    <property type="match status" value="1"/>
</dbReference>
<dbReference type="AlphaFoldDB" id="A0A843YN30"/>
<dbReference type="FunFam" id="3.40.50.720:FF:000084">
    <property type="entry name" value="Short-chain dehydrogenase reductase"/>
    <property type="match status" value="1"/>
</dbReference>
<evidence type="ECO:0000259" key="4">
    <source>
        <dbReference type="SMART" id="SM00822"/>
    </source>
</evidence>
<dbReference type="InterPro" id="IPR057326">
    <property type="entry name" value="KR_dom"/>
</dbReference>
<dbReference type="InterPro" id="IPR002347">
    <property type="entry name" value="SDR_fam"/>
</dbReference>
<evidence type="ECO:0000313" key="6">
    <source>
        <dbReference type="Proteomes" id="UP000444174"/>
    </source>
</evidence>
<organism evidence="5 6">
    <name type="scientific">Tritonibacter litoralis</name>
    <dbReference type="NCBI Taxonomy" id="2662264"/>
    <lineage>
        <taxon>Bacteria</taxon>
        <taxon>Pseudomonadati</taxon>
        <taxon>Pseudomonadota</taxon>
        <taxon>Alphaproteobacteria</taxon>
        <taxon>Rhodobacterales</taxon>
        <taxon>Paracoccaceae</taxon>
        <taxon>Tritonibacter</taxon>
    </lineage>
</organism>
<sequence length="253" mass="26014">MQLKDKTVIITGASSGIGAAAALMFAKEGAKLVLGARREKELSALVGQINQSNGNATCLAGDVSDEDYNKALVELAENTYGNLDAAFNNAGIMGDQIPVPDMDAANWDAVMKTNLTSAFYASKHQIPAMKRNGGGSVIFTSSFVGHTAGFPGMGAYGASKAGLVGLTQVLATEHGADGIRANALLPGATETPMTSGALEAPEQKAFFESLHALKRVAEPNEIAQAAMFLASDASTFVTGTAMIVDGGNSINKV</sequence>
<evidence type="ECO:0000256" key="1">
    <source>
        <dbReference type="ARBA" id="ARBA00006484"/>
    </source>
</evidence>
<dbReference type="Gene3D" id="3.40.50.720">
    <property type="entry name" value="NAD(P)-binding Rossmann-like Domain"/>
    <property type="match status" value="1"/>
</dbReference>
<gene>
    <name evidence="5" type="ORF">GFB49_19525</name>
</gene>
<dbReference type="PRINTS" id="PR00080">
    <property type="entry name" value="SDRFAMILY"/>
</dbReference>
<dbReference type="CDD" id="cd05233">
    <property type="entry name" value="SDR_c"/>
    <property type="match status" value="1"/>
</dbReference>
<evidence type="ECO:0000313" key="5">
    <source>
        <dbReference type="EMBL" id="MQQ10649.1"/>
    </source>
</evidence>